<comment type="caution">
    <text evidence="1">The sequence shown here is derived from an EMBL/GenBank/DDBJ whole genome shotgun (WGS) entry which is preliminary data.</text>
</comment>
<dbReference type="AlphaFoldDB" id="A0A7C2NVX6"/>
<dbReference type="InterPro" id="IPR003329">
    <property type="entry name" value="Cytidylyl_trans"/>
</dbReference>
<proteinExistence type="predicted"/>
<dbReference type="PANTHER" id="PTHR21485">
    <property type="entry name" value="HAD SUPERFAMILY MEMBERS CMAS AND KDSC"/>
    <property type="match status" value="1"/>
</dbReference>
<name>A0A7C2NVX6_9PLAN</name>
<dbReference type="GO" id="GO:0008781">
    <property type="term" value="F:N-acylneuraminate cytidylyltransferase activity"/>
    <property type="evidence" value="ECO:0007669"/>
    <property type="project" value="TreeGrafter"/>
</dbReference>
<organism evidence="1">
    <name type="scientific">Schlesneria paludicola</name>
    <dbReference type="NCBI Taxonomy" id="360056"/>
    <lineage>
        <taxon>Bacteria</taxon>
        <taxon>Pseudomonadati</taxon>
        <taxon>Planctomycetota</taxon>
        <taxon>Planctomycetia</taxon>
        <taxon>Planctomycetales</taxon>
        <taxon>Planctomycetaceae</taxon>
        <taxon>Schlesneria</taxon>
    </lineage>
</organism>
<dbReference type="CDD" id="cd02513">
    <property type="entry name" value="CMP-NeuAc_Synthase"/>
    <property type="match status" value="1"/>
</dbReference>
<dbReference type="Gene3D" id="3.90.550.10">
    <property type="entry name" value="Spore Coat Polysaccharide Biosynthesis Protein SpsA, Chain A"/>
    <property type="match status" value="1"/>
</dbReference>
<dbReference type="SUPFAM" id="SSF53448">
    <property type="entry name" value="Nucleotide-diphospho-sugar transferases"/>
    <property type="match status" value="1"/>
</dbReference>
<keyword evidence="1" id="KW-0808">Transferase</keyword>
<accession>A0A7C2NVX6</accession>
<gene>
    <name evidence="1" type="ORF">ENQ76_02305</name>
</gene>
<dbReference type="EMBL" id="DSOK01000072">
    <property type="protein sequence ID" value="HEN14289.1"/>
    <property type="molecule type" value="Genomic_DNA"/>
</dbReference>
<sequence>MNIVGFVFARGGSKGLPRKNVRLLGGKPLIAHAIDTAFACRQINEVIVSTDDPEIADVAMQAGASVPFLRPAELATDSAPEWLAWRHAIEHYNRFSQRGPVDVFVSVPATAPLRIPADVERCIDALVGDPDQPDVVLTVTEPHRNPYFNMVTTDASGWAKLVCTTPDGSVFRRQDAPPVYDITTVAYALRAEFILTAPRMLAGRVKTVTVPVERSLDIDTEHDFYLAECLWPRRPTAKRAA</sequence>
<evidence type="ECO:0000313" key="1">
    <source>
        <dbReference type="EMBL" id="HEN14289.1"/>
    </source>
</evidence>
<dbReference type="Pfam" id="PF02348">
    <property type="entry name" value="CTP_transf_3"/>
    <property type="match status" value="1"/>
</dbReference>
<reference evidence="1" key="1">
    <citation type="journal article" date="2020" name="mSystems">
        <title>Genome- and Community-Level Interaction Insights into Carbon Utilization and Element Cycling Functions of Hydrothermarchaeota in Hydrothermal Sediment.</title>
        <authorList>
            <person name="Zhou Z."/>
            <person name="Liu Y."/>
            <person name="Xu W."/>
            <person name="Pan J."/>
            <person name="Luo Z.H."/>
            <person name="Li M."/>
        </authorList>
    </citation>
    <scope>NUCLEOTIDE SEQUENCE [LARGE SCALE GENOMIC DNA]</scope>
    <source>
        <strain evidence="1">SpSt-339</strain>
    </source>
</reference>
<dbReference type="InterPro" id="IPR029044">
    <property type="entry name" value="Nucleotide-diphossugar_trans"/>
</dbReference>
<dbReference type="PANTHER" id="PTHR21485:SF6">
    <property type="entry name" value="N-ACYLNEURAMINATE CYTIDYLYLTRANSFERASE-RELATED"/>
    <property type="match status" value="1"/>
</dbReference>
<protein>
    <submittedName>
        <fullName evidence="1">Acylneuraminate cytidylyltransferase family protein</fullName>
    </submittedName>
</protein>
<dbReference type="InterPro" id="IPR050793">
    <property type="entry name" value="CMP-NeuNAc_synthase"/>
</dbReference>
<keyword evidence="1" id="KW-0548">Nucleotidyltransferase</keyword>